<dbReference type="Pfam" id="PF14389">
    <property type="entry name" value="Lzipper-MIP1"/>
    <property type="match status" value="1"/>
</dbReference>
<evidence type="ECO:0000259" key="2">
    <source>
        <dbReference type="Pfam" id="PF14389"/>
    </source>
</evidence>
<reference evidence="3" key="4">
    <citation type="submission" date="2019-03" db="UniProtKB">
        <authorList>
            <consortium name="EnsemblPlants"/>
        </authorList>
    </citation>
    <scope>IDENTIFICATION</scope>
</reference>
<feature type="compositionally biased region" description="Basic and acidic residues" evidence="1">
    <location>
        <begin position="135"/>
        <end position="147"/>
    </location>
</feature>
<proteinExistence type="predicted"/>
<protein>
    <recommendedName>
        <fullName evidence="2">Ternary complex factor MIP1 leucine-zipper domain-containing protein</fullName>
    </recommendedName>
</protein>
<sequence length="344" mass="36864">SQRRMDLEQEVAELKQQLGNEQMVHHILERALHAPTNSSNSARSVLLNIPAFIPAKAKQLLAELVLVEEEITRLESQIHTMKGGLTLSQQQRASISMASNTYSYPEVAPEIKSMFFISQAMNAEYLQRHLAATATDDKPAKSPRDQARGSSGAAAVSPKLNAIGASTRKTHQSLPRTFAAGEEGRAEQGPAAEQAVGEDREVPGGDLHQAPPVVAGGRDGEVRQPRQVGEPAGKLPDRHGSERGGCQGEGPEGPTGPLRHLRVAGLGDPGHRPIQEPREVHIECLRSPRVLQLPSAHQAEGDVGGLAAGGFEVSDAPAEASVLVEHLQHLHHARNPAAWFALKL</sequence>
<keyword evidence="4" id="KW-1185">Reference proteome</keyword>
<feature type="region of interest" description="Disordered" evidence="1">
    <location>
        <begin position="134"/>
        <end position="258"/>
    </location>
</feature>
<dbReference type="Proteomes" id="UP000015105">
    <property type="component" value="Chromosome 5D"/>
</dbReference>
<dbReference type="PANTHER" id="PTHR46248">
    <property type="entry name" value="EXPRESSED PROTEIN"/>
    <property type="match status" value="1"/>
</dbReference>
<dbReference type="InterPro" id="IPR025757">
    <property type="entry name" value="MIP1_Leuzipper"/>
</dbReference>
<accession>A0A453MK10</accession>
<name>A0A453MK10_AEGTS</name>
<dbReference type="PANTHER" id="PTHR46248:SF20">
    <property type="entry name" value="DUF547 DOMAIN-CONTAINING PROTEIN"/>
    <property type="match status" value="1"/>
</dbReference>
<dbReference type="EnsemblPlants" id="AET5Gv21214300.15">
    <property type="protein sequence ID" value="AET5Gv21214300.15"/>
    <property type="gene ID" value="AET5Gv21214300"/>
</dbReference>
<dbReference type="AlphaFoldDB" id="A0A453MK10"/>
<reference evidence="4" key="2">
    <citation type="journal article" date="2017" name="Nat. Plants">
        <title>The Aegilops tauschii genome reveals multiple impacts of transposons.</title>
        <authorList>
            <person name="Zhao G."/>
            <person name="Zou C."/>
            <person name="Li K."/>
            <person name="Wang K."/>
            <person name="Li T."/>
            <person name="Gao L."/>
            <person name="Zhang X."/>
            <person name="Wang H."/>
            <person name="Yang Z."/>
            <person name="Liu X."/>
            <person name="Jiang W."/>
            <person name="Mao L."/>
            <person name="Kong X."/>
            <person name="Jiao Y."/>
            <person name="Jia J."/>
        </authorList>
    </citation>
    <scope>NUCLEOTIDE SEQUENCE [LARGE SCALE GENOMIC DNA]</scope>
    <source>
        <strain evidence="4">cv. AL8/78</strain>
    </source>
</reference>
<evidence type="ECO:0000256" key="1">
    <source>
        <dbReference type="SAM" id="MobiDB-lite"/>
    </source>
</evidence>
<dbReference type="Gramene" id="AET5Gv21214300.15">
    <property type="protein sequence ID" value="AET5Gv21214300.15"/>
    <property type="gene ID" value="AET5Gv21214300"/>
</dbReference>
<feature type="domain" description="Ternary complex factor MIP1 leucine-zipper" evidence="2">
    <location>
        <begin position="2"/>
        <end position="85"/>
    </location>
</feature>
<feature type="compositionally biased region" description="Gly residues" evidence="1">
    <location>
        <begin position="243"/>
        <end position="253"/>
    </location>
</feature>
<organism evidence="3 4">
    <name type="scientific">Aegilops tauschii subsp. strangulata</name>
    <name type="common">Goatgrass</name>
    <dbReference type="NCBI Taxonomy" id="200361"/>
    <lineage>
        <taxon>Eukaryota</taxon>
        <taxon>Viridiplantae</taxon>
        <taxon>Streptophyta</taxon>
        <taxon>Embryophyta</taxon>
        <taxon>Tracheophyta</taxon>
        <taxon>Spermatophyta</taxon>
        <taxon>Magnoliopsida</taxon>
        <taxon>Liliopsida</taxon>
        <taxon>Poales</taxon>
        <taxon>Poaceae</taxon>
        <taxon>BOP clade</taxon>
        <taxon>Pooideae</taxon>
        <taxon>Triticodae</taxon>
        <taxon>Triticeae</taxon>
        <taxon>Triticinae</taxon>
        <taxon>Aegilops</taxon>
    </lineage>
</organism>
<reference evidence="4" key="1">
    <citation type="journal article" date="2014" name="Science">
        <title>Ancient hybridizations among the ancestral genomes of bread wheat.</title>
        <authorList>
            <consortium name="International Wheat Genome Sequencing Consortium,"/>
            <person name="Marcussen T."/>
            <person name="Sandve S.R."/>
            <person name="Heier L."/>
            <person name="Spannagl M."/>
            <person name="Pfeifer M."/>
            <person name="Jakobsen K.S."/>
            <person name="Wulff B.B."/>
            <person name="Steuernagel B."/>
            <person name="Mayer K.F."/>
            <person name="Olsen O.A."/>
        </authorList>
    </citation>
    <scope>NUCLEOTIDE SEQUENCE [LARGE SCALE GENOMIC DNA]</scope>
    <source>
        <strain evidence="4">cv. AL8/78</strain>
    </source>
</reference>
<evidence type="ECO:0000313" key="4">
    <source>
        <dbReference type="Proteomes" id="UP000015105"/>
    </source>
</evidence>
<reference evidence="3" key="3">
    <citation type="journal article" date="2017" name="Nature">
        <title>Genome sequence of the progenitor of the wheat D genome Aegilops tauschii.</title>
        <authorList>
            <person name="Luo M.C."/>
            <person name="Gu Y.Q."/>
            <person name="Puiu D."/>
            <person name="Wang H."/>
            <person name="Twardziok S.O."/>
            <person name="Deal K.R."/>
            <person name="Huo N."/>
            <person name="Zhu T."/>
            <person name="Wang L."/>
            <person name="Wang Y."/>
            <person name="McGuire P.E."/>
            <person name="Liu S."/>
            <person name="Long H."/>
            <person name="Ramasamy R.K."/>
            <person name="Rodriguez J.C."/>
            <person name="Van S.L."/>
            <person name="Yuan L."/>
            <person name="Wang Z."/>
            <person name="Xia Z."/>
            <person name="Xiao L."/>
            <person name="Anderson O.D."/>
            <person name="Ouyang S."/>
            <person name="Liang Y."/>
            <person name="Zimin A.V."/>
            <person name="Pertea G."/>
            <person name="Qi P."/>
            <person name="Bennetzen J.L."/>
            <person name="Dai X."/>
            <person name="Dawson M.W."/>
            <person name="Muller H.G."/>
            <person name="Kugler K."/>
            <person name="Rivarola-Duarte L."/>
            <person name="Spannagl M."/>
            <person name="Mayer K.F.X."/>
            <person name="Lu F.H."/>
            <person name="Bevan M.W."/>
            <person name="Leroy P."/>
            <person name="Li P."/>
            <person name="You F.M."/>
            <person name="Sun Q."/>
            <person name="Liu Z."/>
            <person name="Lyons E."/>
            <person name="Wicker T."/>
            <person name="Salzberg S.L."/>
            <person name="Devos K.M."/>
            <person name="Dvorak J."/>
        </authorList>
    </citation>
    <scope>NUCLEOTIDE SEQUENCE [LARGE SCALE GENOMIC DNA]</scope>
    <source>
        <strain evidence="3">cv. AL8/78</strain>
    </source>
</reference>
<reference evidence="3" key="5">
    <citation type="journal article" date="2021" name="G3 (Bethesda)">
        <title>Aegilops tauschii genome assembly Aet v5.0 features greater sequence contiguity and improved annotation.</title>
        <authorList>
            <person name="Wang L."/>
            <person name="Zhu T."/>
            <person name="Rodriguez J.C."/>
            <person name="Deal K.R."/>
            <person name="Dubcovsky J."/>
            <person name="McGuire P.E."/>
            <person name="Lux T."/>
            <person name="Spannagl M."/>
            <person name="Mayer K.F.X."/>
            <person name="Baldrich P."/>
            <person name="Meyers B.C."/>
            <person name="Huo N."/>
            <person name="Gu Y.Q."/>
            <person name="Zhou H."/>
            <person name="Devos K.M."/>
            <person name="Bennetzen J.L."/>
            <person name="Unver T."/>
            <person name="Budak H."/>
            <person name="Gulick P.J."/>
            <person name="Galiba G."/>
            <person name="Kalapos B."/>
            <person name="Nelson D.R."/>
            <person name="Li P."/>
            <person name="You F.M."/>
            <person name="Luo M.C."/>
            <person name="Dvorak J."/>
        </authorList>
    </citation>
    <scope>NUCLEOTIDE SEQUENCE [LARGE SCALE GENOMIC DNA]</scope>
    <source>
        <strain evidence="3">cv. AL8/78</strain>
    </source>
</reference>
<evidence type="ECO:0000313" key="3">
    <source>
        <dbReference type="EnsemblPlants" id="AET5Gv21214300.15"/>
    </source>
</evidence>